<dbReference type="InterPro" id="IPR050535">
    <property type="entry name" value="DNA_Repair-Maintenance_Comp"/>
</dbReference>
<evidence type="ECO:0000259" key="1">
    <source>
        <dbReference type="Pfam" id="PF00149"/>
    </source>
</evidence>
<feature type="domain" description="Calcineurin-like phosphoesterase" evidence="1">
    <location>
        <begin position="3"/>
        <end position="191"/>
    </location>
</feature>
<dbReference type="Pfam" id="PF00149">
    <property type="entry name" value="Metallophos"/>
    <property type="match status" value="1"/>
</dbReference>
<reference evidence="2" key="2">
    <citation type="journal article" date="2021" name="PeerJ">
        <title>Extensive microbial diversity within the chicken gut microbiome revealed by metagenomics and culture.</title>
        <authorList>
            <person name="Gilroy R."/>
            <person name="Ravi A."/>
            <person name="Getino M."/>
            <person name="Pursley I."/>
            <person name="Horton D.L."/>
            <person name="Alikhan N.F."/>
            <person name="Baker D."/>
            <person name="Gharbi K."/>
            <person name="Hall N."/>
            <person name="Watson M."/>
            <person name="Adriaenssens E.M."/>
            <person name="Foster-Nyarko E."/>
            <person name="Jarju S."/>
            <person name="Secka A."/>
            <person name="Antonio M."/>
            <person name="Oren A."/>
            <person name="Chaudhuri R.R."/>
            <person name="La Ragione R."/>
            <person name="Hildebrand F."/>
            <person name="Pallen M.J."/>
        </authorList>
    </citation>
    <scope>NUCLEOTIDE SEQUENCE</scope>
    <source>
        <strain evidence="2">ChiBcec16-1751</strain>
    </source>
</reference>
<evidence type="ECO:0000313" key="2">
    <source>
        <dbReference type="EMBL" id="HIS65003.1"/>
    </source>
</evidence>
<reference evidence="2" key="1">
    <citation type="submission" date="2020-10" db="EMBL/GenBank/DDBJ databases">
        <authorList>
            <person name="Gilroy R."/>
        </authorList>
    </citation>
    <scope>NUCLEOTIDE SEQUENCE</scope>
    <source>
        <strain evidence="2">ChiBcec16-1751</strain>
    </source>
</reference>
<dbReference type="PANTHER" id="PTHR30337">
    <property type="entry name" value="COMPONENT OF ATP-DEPENDENT DSDNA EXONUCLEASE"/>
    <property type="match status" value="1"/>
</dbReference>
<dbReference type="GO" id="GO:0016787">
    <property type="term" value="F:hydrolase activity"/>
    <property type="evidence" value="ECO:0007669"/>
    <property type="project" value="InterPro"/>
</dbReference>
<dbReference type="AlphaFoldDB" id="A0A9D1JTR9"/>
<dbReference type="SUPFAM" id="SSF56300">
    <property type="entry name" value="Metallo-dependent phosphatases"/>
    <property type="match status" value="1"/>
</dbReference>
<proteinExistence type="predicted"/>
<sequence length="357" mass="39365">MRIKFLHAADLHLDSPFAALPPEQAARRRREQRELLGQIVELCNGEQCNLLLLAGDLFDGATVYPDTLEVLQHQLARCRALVFISPGNHDPYGPDSPYIRSGWPKNVHFFTEPSMQGFQLPHLDLELWGAAFTGPSAPSLLDGFRVSGERPAIVLLHGDAQNAASPYNAITTTQLEQCGADYVALGHIHAPSGLLHAGKTAYAWPGCAMGRGFDETGPRGVYVGTLTEEGCDLQFHPLDSRRYLILTVEAGADPRQSIVDALPPETENDIYRIVLTGPSPRLDVISLEESLAPRFFGLTIVDETYAPRDLWEARGQDTLRGLFLQALYERRAEDRELYEMAAQLGVAALDGREVPEL</sequence>
<name>A0A9D1JTR9_9FIRM</name>
<dbReference type="PANTHER" id="PTHR30337:SF7">
    <property type="entry name" value="PHOSPHOESTERASE"/>
    <property type="match status" value="1"/>
</dbReference>
<organism evidence="2 3">
    <name type="scientific">Candidatus Avoscillospira avistercoris</name>
    <dbReference type="NCBI Taxonomy" id="2840707"/>
    <lineage>
        <taxon>Bacteria</taxon>
        <taxon>Bacillati</taxon>
        <taxon>Bacillota</taxon>
        <taxon>Clostridia</taxon>
        <taxon>Eubacteriales</taxon>
        <taxon>Oscillospiraceae</taxon>
        <taxon>Oscillospiraceae incertae sedis</taxon>
        <taxon>Candidatus Avoscillospira</taxon>
    </lineage>
</organism>
<gene>
    <name evidence="2" type="ORF">IAA83_06495</name>
</gene>
<dbReference type="Proteomes" id="UP000886741">
    <property type="component" value="Unassembled WGS sequence"/>
</dbReference>
<dbReference type="InterPro" id="IPR029052">
    <property type="entry name" value="Metallo-depent_PP-like"/>
</dbReference>
<dbReference type="InterPro" id="IPR004843">
    <property type="entry name" value="Calcineurin-like_PHP"/>
</dbReference>
<protein>
    <submittedName>
        <fullName evidence="2">Metallophosphoesterase</fullName>
    </submittedName>
</protein>
<evidence type="ECO:0000313" key="3">
    <source>
        <dbReference type="Proteomes" id="UP000886741"/>
    </source>
</evidence>
<accession>A0A9D1JTR9</accession>
<dbReference type="Gene3D" id="3.60.21.10">
    <property type="match status" value="1"/>
</dbReference>
<comment type="caution">
    <text evidence="2">The sequence shown here is derived from an EMBL/GenBank/DDBJ whole genome shotgun (WGS) entry which is preliminary data.</text>
</comment>
<dbReference type="EMBL" id="DVJJ01000096">
    <property type="protein sequence ID" value="HIS65003.1"/>
    <property type="molecule type" value="Genomic_DNA"/>
</dbReference>